<evidence type="ECO:0000313" key="7">
    <source>
        <dbReference type="EMBL" id="KEZ78403.1"/>
    </source>
</evidence>
<dbReference type="STRING" id="1304275.C41B8_04206"/>
<feature type="domain" description="ABC-type glycine betaine transport system substrate-binding" evidence="6">
    <location>
        <begin position="32"/>
        <end position="285"/>
    </location>
</feature>
<dbReference type="EMBL" id="APNK01000004">
    <property type="protein sequence ID" value="KEZ78403.1"/>
    <property type="molecule type" value="Genomic_DNA"/>
</dbReference>
<keyword evidence="8" id="KW-1185">Reference proteome</keyword>
<evidence type="ECO:0000259" key="6">
    <source>
        <dbReference type="Pfam" id="PF04069"/>
    </source>
</evidence>
<dbReference type="Gene3D" id="3.40.190.10">
    <property type="entry name" value="Periplasmic binding protein-like II"/>
    <property type="match status" value="1"/>
</dbReference>
<keyword evidence="2" id="KW-0813">Transport</keyword>
<dbReference type="GO" id="GO:0015226">
    <property type="term" value="F:carnitine transmembrane transporter activity"/>
    <property type="evidence" value="ECO:0007669"/>
    <property type="project" value="TreeGrafter"/>
</dbReference>
<dbReference type="GO" id="GO:0015871">
    <property type="term" value="P:choline transport"/>
    <property type="evidence" value="ECO:0007669"/>
    <property type="project" value="TreeGrafter"/>
</dbReference>
<evidence type="ECO:0000256" key="5">
    <source>
        <dbReference type="SAM" id="SignalP"/>
    </source>
</evidence>
<comment type="caution">
    <text evidence="7">The sequence shown here is derived from an EMBL/GenBank/DDBJ whole genome shotgun (WGS) entry which is preliminary data.</text>
</comment>
<dbReference type="PANTHER" id="PTHR47737">
    <property type="entry name" value="GLYCINE BETAINE/PROLINE BETAINE TRANSPORT SYSTEM PERMEASE PROTEIN PROW"/>
    <property type="match status" value="1"/>
</dbReference>
<keyword evidence="5" id="KW-0732">Signal</keyword>
<dbReference type="PROSITE" id="PS51257">
    <property type="entry name" value="PROKAR_LIPOPROTEIN"/>
    <property type="match status" value="1"/>
</dbReference>
<protein>
    <submittedName>
        <fullName evidence="7">ABC transporter periplasmic protein</fullName>
    </submittedName>
</protein>
<keyword evidence="3" id="KW-1003">Cell membrane</keyword>
<feature type="chain" id="PRO_5001776621" evidence="5">
    <location>
        <begin position="26"/>
        <end position="316"/>
    </location>
</feature>
<dbReference type="PANTHER" id="PTHR47737:SF1">
    <property type="entry name" value="GLYCINE BETAINE_PROLINE BETAINE TRANSPORT SYSTEM PERMEASE PROTEIN PROW"/>
    <property type="match status" value="1"/>
</dbReference>
<proteinExistence type="predicted"/>
<organism evidence="7 8">
    <name type="scientific">Salinisphaera hydrothermalis (strain C41B8)</name>
    <dbReference type="NCBI Taxonomy" id="1304275"/>
    <lineage>
        <taxon>Bacteria</taxon>
        <taxon>Pseudomonadati</taxon>
        <taxon>Pseudomonadota</taxon>
        <taxon>Gammaproteobacteria</taxon>
        <taxon>Salinisphaerales</taxon>
        <taxon>Salinisphaeraceae</taxon>
        <taxon>Salinisphaera</taxon>
    </lineage>
</organism>
<dbReference type="AlphaFoldDB" id="A0A084INW9"/>
<evidence type="ECO:0000256" key="4">
    <source>
        <dbReference type="ARBA" id="ARBA00023136"/>
    </source>
</evidence>
<feature type="signal peptide" evidence="5">
    <location>
        <begin position="1"/>
        <end position="25"/>
    </location>
</feature>
<dbReference type="GO" id="GO:0031460">
    <property type="term" value="P:glycine betaine transport"/>
    <property type="evidence" value="ECO:0007669"/>
    <property type="project" value="TreeGrafter"/>
</dbReference>
<sequence length="316" mass="34054">MICRGFAALLLAATTALGCSSLALAADSSSADTVNIGMPPWPGATIKSQVVAAILKPLGYPVEYTKASAPIIYLSLSQDKVDVNLSAWSPGQASSFMPYVKQHKIVKLGENLTGATSGFAVPNYMVKQGLTSDTQLAAHAKDVDATVHCIEPGSGANNIVEKAIKNNTYGLGDWHMKHSSTAAMLAEAKRAIDQHKPIVFCGWQPHWMNVALDMTILKDPKSLWGPNGGHSQVLTLASAGFVKRDPNLARFFRQFQVDSATQSQWVYQSSYKKQDHQQVADQWIAAHLDEVAGWLKGVKAADGQPAAELLRQHFGS</sequence>
<dbReference type="InterPro" id="IPR007210">
    <property type="entry name" value="ABC_Gly_betaine_transp_sub-bd"/>
</dbReference>
<evidence type="ECO:0000313" key="8">
    <source>
        <dbReference type="Proteomes" id="UP000028302"/>
    </source>
</evidence>
<name>A0A084INW9_SALHC</name>
<comment type="subcellular location">
    <subcellularLocation>
        <location evidence="1">Cell membrane</location>
    </subcellularLocation>
</comment>
<dbReference type="SUPFAM" id="SSF53850">
    <property type="entry name" value="Periplasmic binding protein-like II"/>
    <property type="match status" value="1"/>
</dbReference>
<evidence type="ECO:0000256" key="2">
    <source>
        <dbReference type="ARBA" id="ARBA00022448"/>
    </source>
</evidence>
<evidence type="ECO:0000256" key="1">
    <source>
        <dbReference type="ARBA" id="ARBA00004236"/>
    </source>
</evidence>
<keyword evidence="4" id="KW-0472">Membrane</keyword>
<dbReference type="Gene3D" id="3.40.190.100">
    <property type="entry name" value="Glycine betaine-binding periplasmic protein, domain 2"/>
    <property type="match status" value="1"/>
</dbReference>
<dbReference type="GO" id="GO:0043190">
    <property type="term" value="C:ATP-binding cassette (ABC) transporter complex"/>
    <property type="evidence" value="ECO:0007669"/>
    <property type="project" value="InterPro"/>
</dbReference>
<dbReference type="GO" id="GO:0005275">
    <property type="term" value="F:amine transmembrane transporter activity"/>
    <property type="evidence" value="ECO:0007669"/>
    <property type="project" value="TreeGrafter"/>
</dbReference>
<dbReference type="Proteomes" id="UP000028302">
    <property type="component" value="Unassembled WGS sequence"/>
</dbReference>
<accession>A0A084INW9</accession>
<dbReference type="eggNOG" id="COG2113">
    <property type="taxonomic scope" value="Bacteria"/>
</dbReference>
<dbReference type="Pfam" id="PF04069">
    <property type="entry name" value="OpuAC"/>
    <property type="match status" value="1"/>
</dbReference>
<evidence type="ECO:0000256" key="3">
    <source>
        <dbReference type="ARBA" id="ARBA00022475"/>
    </source>
</evidence>
<reference evidence="7 8" key="1">
    <citation type="submission" date="2013-03" db="EMBL/GenBank/DDBJ databases">
        <title>Salinisphaera hydrothermalis C41B8 Genome Sequencing.</title>
        <authorList>
            <person name="Li C."/>
            <person name="Lai Q."/>
            <person name="Shao Z."/>
        </authorList>
    </citation>
    <scope>NUCLEOTIDE SEQUENCE [LARGE SCALE GENOMIC DNA]</scope>
    <source>
        <strain evidence="7 8">C41B8</strain>
    </source>
</reference>
<gene>
    <name evidence="7" type="ORF">C41B8_04206</name>
</gene>